<dbReference type="InterPro" id="IPR046531">
    <property type="entry name" value="DUF6596"/>
</dbReference>
<accession>A0A2W4D4M7</accession>
<dbReference type="Pfam" id="PF08281">
    <property type="entry name" value="Sigma70_r4_2"/>
    <property type="match status" value="1"/>
</dbReference>
<dbReference type="InterPro" id="IPR013324">
    <property type="entry name" value="RNA_pol_sigma_r3/r4-like"/>
</dbReference>
<dbReference type="SUPFAM" id="SSF88946">
    <property type="entry name" value="Sigma2 domain of RNA polymerase sigma factors"/>
    <property type="match status" value="1"/>
</dbReference>
<dbReference type="GO" id="GO:0003677">
    <property type="term" value="F:DNA binding"/>
    <property type="evidence" value="ECO:0007669"/>
    <property type="project" value="InterPro"/>
</dbReference>
<dbReference type="Gene3D" id="1.10.1740.10">
    <property type="match status" value="1"/>
</dbReference>
<dbReference type="InterPro" id="IPR013249">
    <property type="entry name" value="RNA_pol_sigma70_r4_t2"/>
</dbReference>
<gene>
    <name evidence="4" type="ORF">CPY51_02070</name>
</gene>
<feature type="domain" description="RNA polymerase sigma factor 70 region 4 type 2" evidence="2">
    <location>
        <begin position="108"/>
        <end position="157"/>
    </location>
</feature>
<dbReference type="Pfam" id="PF04542">
    <property type="entry name" value="Sigma70_r2"/>
    <property type="match status" value="1"/>
</dbReference>
<protein>
    <submittedName>
        <fullName evidence="4">RNA polymerase subunit sigma-24</fullName>
    </submittedName>
</protein>
<reference evidence="4 5" key="1">
    <citation type="journal article" date="2018" name="Sci. Rep.">
        <title>Rhizobium tumorigenes sp. nov., a novel plant tumorigenic bacterium isolated from cane gall tumors on thornless blackberry.</title>
        <authorList>
            <person name="Kuzmanovi N."/>
            <person name="Smalla K."/>
            <person name="Gronow S."/>
            <person name="PuBawska J."/>
        </authorList>
    </citation>
    <scope>NUCLEOTIDE SEQUENCE [LARGE SCALE GENOMIC DNA]</scope>
    <source>
        <strain evidence="4 5">CCBAU 85046</strain>
    </source>
</reference>
<dbReference type="Proteomes" id="UP000248925">
    <property type="component" value="Unassembled WGS sequence"/>
</dbReference>
<dbReference type="PANTHER" id="PTHR47756">
    <property type="entry name" value="BLL6612 PROTEIN-RELATED"/>
    <property type="match status" value="1"/>
</dbReference>
<proteinExistence type="predicted"/>
<evidence type="ECO:0000259" key="1">
    <source>
        <dbReference type="Pfam" id="PF04542"/>
    </source>
</evidence>
<evidence type="ECO:0000313" key="4">
    <source>
        <dbReference type="EMBL" id="PZM17045.1"/>
    </source>
</evidence>
<comment type="caution">
    <text evidence="4">The sequence shown here is derived from an EMBL/GenBank/DDBJ whole genome shotgun (WGS) entry which is preliminary data.</text>
</comment>
<dbReference type="PANTHER" id="PTHR47756:SF2">
    <property type="entry name" value="BLL6612 PROTEIN"/>
    <property type="match status" value="1"/>
</dbReference>
<dbReference type="InterPro" id="IPR007627">
    <property type="entry name" value="RNA_pol_sigma70_r2"/>
</dbReference>
<dbReference type="OrthoDB" id="9780299at2"/>
<dbReference type="SUPFAM" id="SSF48452">
    <property type="entry name" value="TPR-like"/>
    <property type="match status" value="1"/>
</dbReference>
<dbReference type="Pfam" id="PF20239">
    <property type="entry name" value="DUF6596"/>
    <property type="match status" value="1"/>
</dbReference>
<dbReference type="EMBL" id="PCDP01000001">
    <property type="protein sequence ID" value="PZM17045.1"/>
    <property type="molecule type" value="Genomic_DNA"/>
</dbReference>
<feature type="domain" description="DUF6596" evidence="3">
    <location>
        <begin position="176"/>
        <end position="274"/>
    </location>
</feature>
<sequence>MENVIEEIYRSQSRRVLATLIRLLGDFDRAEEALHDAFAAAARQWTAETMPANPFAWLVSAGRFKAIDHLRRRARFDASMADIADNLYPGTEMGEMEAIEDDMLRLVFTCCHPVMPVDAQIAMALREVCGLTTEEIGRAFLVSTPTIAQRIVRAKNRIRTAGVPYEVPDEAELLARFQQVLHVIYLVFNEGYSASSGPAVVRTDLSAEAIRLGRLLISLLPDKEAIGLLALMLLQDSRRLARTDPSGNLVLLGDQDRTRWDRDEIAEGLALVDQIVATDTAGRFTLQAAIAAEHARTDSTAATNWQRIASLYDRLLEVQPSPVIELNMAVAVSMCEGPLAGLSAIDAILDRNQLAEYHLAHAARADFLRQLRRLDEARQAYERALSLCHQAPEQAFLRKRLAELNRG</sequence>
<evidence type="ECO:0000259" key="3">
    <source>
        <dbReference type="Pfam" id="PF20239"/>
    </source>
</evidence>
<dbReference type="InterPro" id="IPR013325">
    <property type="entry name" value="RNA_pol_sigma_r2"/>
</dbReference>
<dbReference type="SUPFAM" id="SSF88659">
    <property type="entry name" value="Sigma3 and sigma4 domains of RNA polymerase sigma factors"/>
    <property type="match status" value="1"/>
</dbReference>
<organism evidence="4 5">
    <name type="scientific">Rhizobium tubonense</name>
    <dbReference type="NCBI Taxonomy" id="484088"/>
    <lineage>
        <taxon>Bacteria</taxon>
        <taxon>Pseudomonadati</taxon>
        <taxon>Pseudomonadota</taxon>
        <taxon>Alphaproteobacteria</taxon>
        <taxon>Hyphomicrobiales</taxon>
        <taxon>Rhizobiaceae</taxon>
        <taxon>Rhizobium/Agrobacterium group</taxon>
        <taxon>Rhizobium</taxon>
    </lineage>
</organism>
<feature type="domain" description="RNA polymerase sigma-70 region 2" evidence="1">
    <location>
        <begin position="9"/>
        <end position="75"/>
    </location>
</feature>
<dbReference type="GO" id="GO:0006352">
    <property type="term" value="P:DNA-templated transcription initiation"/>
    <property type="evidence" value="ECO:0007669"/>
    <property type="project" value="InterPro"/>
</dbReference>
<dbReference type="RefSeq" id="WP_111158372.1">
    <property type="nucleotide sequence ID" value="NZ_PCDP01000001.1"/>
</dbReference>
<evidence type="ECO:0000259" key="2">
    <source>
        <dbReference type="Pfam" id="PF08281"/>
    </source>
</evidence>
<name>A0A2W4D4M7_9HYPH</name>
<evidence type="ECO:0000313" key="5">
    <source>
        <dbReference type="Proteomes" id="UP000248925"/>
    </source>
</evidence>
<dbReference type="InterPro" id="IPR011990">
    <property type="entry name" value="TPR-like_helical_dom_sf"/>
</dbReference>
<dbReference type="GO" id="GO:0016987">
    <property type="term" value="F:sigma factor activity"/>
    <property type="evidence" value="ECO:0007669"/>
    <property type="project" value="InterPro"/>
</dbReference>
<dbReference type="AlphaFoldDB" id="A0A2W4D4M7"/>
<keyword evidence="5" id="KW-1185">Reference proteome</keyword>